<comment type="caution">
    <text evidence="1">The sequence shown here is derived from an EMBL/GenBank/DDBJ whole genome shotgun (WGS) entry which is preliminary data.</text>
</comment>
<reference evidence="1" key="1">
    <citation type="submission" date="2022-09" db="EMBL/GenBank/DDBJ databases">
        <title>A Global Phylogenomic Analysis of the Shiitake Genus Lentinula.</title>
        <authorList>
            <consortium name="DOE Joint Genome Institute"/>
            <person name="Sierra-Patev S."/>
            <person name="Min B."/>
            <person name="Naranjo-Ortiz M."/>
            <person name="Looney B."/>
            <person name="Konkel Z."/>
            <person name="Slot J.C."/>
            <person name="Sakamoto Y."/>
            <person name="Steenwyk J.L."/>
            <person name="Rokas A."/>
            <person name="Carro J."/>
            <person name="Camarero S."/>
            <person name="Ferreira P."/>
            <person name="Molpeceres G."/>
            <person name="Ruiz-Duenas F.J."/>
            <person name="Serrano A."/>
            <person name="Henrissat B."/>
            <person name="Drula E."/>
            <person name="Hughes K.W."/>
            <person name="Mata J.L."/>
            <person name="Ishikawa N.K."/>
            <person name="Vargas-Isla R."/>
            <person name="Ushijima S."/>
            <person name="Smith C.A."/>
            <person name="Ahrendt S."/>
            <person name="Andreopoulos W."/>
            <person name="He G."/>
            <person name="Labutti K."/>
            <person name="Lipzen A."/>
            <person name="Ng V."/>
            <person name="Riley R."/>
            <person name="Sandor L."/>
            <person name="Barry K."/>
            <person name="Martinez A.T."/>
            <person name="Xiao Y."/>
            <person name="Gibbons J.G."/>
            <person name="Terashima K."/>
            <person name="Grigoriev I.V."/>
            <person name="Hibbett D.S."/>
        </authorList>
    </citation>
    <scope>NUCLEOTIDE SEQUENCE</scope>
    <source>
        <strain evidence="1">TMI1499</strain>
    </source>
</reference>
<accession>A0ACC1TWC6</accession>
<dbReference type="EMBL" id="MU795192">
    <property type="protein sequence ID" value="KAJ3808893.1"/>
    <property type="molecule type" value="Genomic_DNA"/>
</dbReference>
<evidence type="ECO:0000313" key="2">
    <source>
        <dbReference type="Proteomes" id="UP001163835"/>
    </source>
</evidence>
<name>A0ACC1TWC6_9AGAR</name>
<keyword evidence="1" id="KW-0418">Kinase</keyword>
<gene>
    <name evidence="1" type="ORF">F5876DRAFT_66925</name>
</gene>
<keyword evidence="2" id="KW-1185">Reference proteome</keyword>
<protein>
    <submittedName>
        <fullName evidence="1">Protein kinase</fullName>
    </submittedName>
</protein>
<dbReference type="Proteomes" id="UP001163835">
    <property type="component" value="Unassembled WGS sequence"/>
</dbReference>
<sequence length="804" mass="91082">MCLDMDSMKQAGGPPVIKNTPGSHNYTAHAKDKVPQGASVLNKFLQDDISNKAVLSPDDFATLILDLPPDWRIKEEFSLLPESEVVKETFEAYLTAAIGATEGKGKRKKRGKAAAVCEKELYQPLANLLNSLRDGTGRHMKKDIDEKIFYVQDPRPVLGSLLERKPDLGVIYIQLLELTKNAKLSKYLTKNKIAGAFWGLLLFFIEVKHEKGHFIGLNIPNEDPLNDRDQLKNLEVIVNGQLLTILPSNQEGQISFDRPIGVTDIEKIQKISSSYRVQLGPLPSIRHLGSVSTPPASATTSFGDKDRPRVTIHQSGGKEKTLEVGSSQEYALRAEEELKEERFLTSTQGQHRTRIQCASYAKEMLSNGFIQNHTIGILADNDGFRFHYCDRSKVVESKAFNILDDEWKKLFMAMVCQLNKLSSEKLGLIPNLHSDKFDQLCDPEQFSYNFANNPQGLVDATYFFKGSDGVVHIVVIKQVLYHAEGIIGQCSVVIKVTCICHGSGCKWNGERKIMKISFPSKSRPSEEGLIHDARSKAESSGDHWVLNHLPKVIDSITLPYHEKETVQGRLKAHLKDKYEEQVMRVTVLEKLHPLSELEDPREFAQVFYDVLQIHQWLYKCVGILDHDLSSGNIMFRRKDGKIYGVLNDFDLSSHVTNMDKGPTSNQHTGTRPFMSCNLLCPTWNGGHLYHHDLESLFYIILCLACCYERPNVPVPEPRPYASWFCGTDQDVFKDKSTFLSEFLPEGLPVQPYFTHFRDMADPELEEFDWSTLNGRVTYLTFRRIMSSFQAQPLETRWSSGNLRH</sequence>
<proteinExistence type="predicted"/>
<keyword evidence="1" id="KW-0808">Transferase</keyword>
<evidence type="ECO:0000313" key="1">
    <source>
        <dbReference type="EMBL" id="KAJ3808893.1"/>
    </source>
</evidence>
<organism evidence="1 2">
    <name type="scientific">Lentinula aff. lateritia</name>
    <dbReference type="NCBI Taxonomy" id="2804960"/>
    <lineage>
        <taxon>Eukaryota</taxon>
        <taxon>Fungi</taxon>
        <taxon>Dikarya</taxon>
        <taxon>Basidiomycota</taxon>
        <taxon>Agaricomycotina</taxon>
        <taxon>Agaricomycetes</taxon>
        <taxon>Agaricomycetidae</taxon>
        <taxon>Agaricales</taxon>
        <taxon>Marasmiineae</taxon>
        <taxon>Omphalotaceae</taxon>
        <taxon>Lentinula</taxon>
    </lineage>
</organism>